<evidence type="ECO:0000313" key="4">
    <source>
        <dbReference type="Proteomes" id="UP000076969"/>
    </source>
</evidence>
<gene>
    <name evidence="3" type="ORF">A7C91_03575</name>
</gene>
<dbReference type="EMBL" id="CP015520">
    <property type="protein sequence ID" value="ANF22356.1"/>
    <property type="molecule type" value="Genomic_DNA"/>
</dbReference>
<keyword evidence="4" id="KW-1185">Reference proteome</keyword>
<dbReference type="Gene3D" id="3.40.50.2000">
    <property type="entry name" value="Glycogen Phosphorylase B"/>
    <property type="match status" value="2"/>
</dbReference>
<dbReference type="InterPro" id="IPR050194">
    <property type="entry name" value="Glycosyltransferase_grp1"/>
</dbReference>
<proteinExistence type="predicted"/>
<reference evidence="4" key="1">
    <citation type="journal article" date="2016" name="Syst. Appl. Microbiol.">
        <title>Thermococcus piezophilus sp. nov., a novel hyperthermophilic and piezophilic archaeon with a broad pressure range for growth, isolated from a deepest hydrothermal vent at the Mid-Cayman Rise.</title>
        <authorList>
            <person name="Dalmasso C."/>
            <person name="Oger P."/>
            <person name="Selva G."/>
            <person name="Courtine D."/>
            <person name="L'Haridon S."/>
            <person name="Garlaschelli A."/>
            <person name="Roussel E."/>
            <person name="Miyazaki J."/>
            <person name="Reveillaud J."/>
            <person name="Jebbar M."/>
            <person name="Takai K."/>
            <person name="Maignien L."/>
            <person name="Alain K."/>
        </authorList>
    </citation>
    <scope>NUCLEOTIDE SEQUENCE [LARGE SCALE GENOMIC DNA]</scope>
    <source>
        <strain evidence="4">CDGS</strain>
    </source>
</reference>
<dbReference type="GO" id="GO:0016757">
    <property type="term" value="F:glycosyltransferase activity"/>
    <property type="evidence" value="ECO:0007669"/>
    <property type="project" value="InterPro"/>
</dbReference>
<organism evidence="3 4">
    <name type="scientific">Thermococcus piezophilus</name>
    <dbReference type="NCBI Taxonomy" id="1712654"/>
    <lineage>
        <taxon>Archaea</taxon>
        <taxon>Methanobacteriati</taxon>
        <taxon>Methanobacteriota</taxon>
        <taxon>Thermococci</taxon>
        <taxon>Thermococcales</taxon>
        <taxon>Thermococcaceae</taxon>
        <taxon>Thermococcus</taxon>
    </lineage>
</organism>
<dbReference type="PANTHER" id="PTHR45947">
    <property type="entry name" value="SULFOQUINOVOSYL TRANSFERASE SQD2"/>
    <property type="match status" value="1"/>
</dbReference>
<dbReference type="InterPro" id="IPR001296">
    <property type="entry name" value="Glyco_trans_1"/>
</dbReference>
<feature type="domain" description="Glycosyltransferase subfamily 4-like N-terminal" evidence="2">
    <location>
        <begin position="20"/>
        <end position="164"/>
    </location>
</feature>
<dbReference type="SUPFAM" id="SSF53756">
    <property type="entry name" value="UDP-Glycosyltransferase/glycogen phosphorylase"/>
    <property type="match status" value="1"/>
</dbReference>
<dbReference type="Proteomes" id="UP000076969">
    <property type="component" value="Chromosome"/>
</dbReference>
<dbReference type="Pfam" id="PF13439">
    <property type="entry name" value="Glyco_transf_4"/>
    <property type="match status" value="1"/>
</dbReference>
<dbReference type="STRING" id="1712654.A7C91_03575"/>
<feature type="domain" description="Glycosyl transferase family 1" evidence="1">
    <location>
        <begin position="200"/>
        <end position="348"/>
    </location>
</feature>
<evidence type="ECO:0000313" key="3">
    <source>
        <dbReference type="EMBL" id="ANF22356.1"/>
    </source>
</evidence>
<dbReference type="AlphaFoldDB" id="A0A172WG94"/>
<sequence>MRVMKVVMTVSNPFKPDPRVYKEARSLVKHGYEVTIIAWDREGKYSKEELFEGIKIKRIKLKSRYGNFLDFGLKLPLFYIKALVILLEEDFDVIHTHDFDTALLGLFMKILKGRRWIYDVHDLYFTYFSNKALRRIIKTFDILFAGYSDIVLVATQSLGKRYQGLREFYIENGIHSEKIVTIWNVPCLKEFLNYEKLDLKKSKKITIGFIGSIRTLTNFVSLFEAIKHDPHLYKVIFVGNGKYLKKLRKIVENNYSQLDVEFIGHISYRLIPNYYKLCDLILALYPPQENVSRAIAIKVFESAVLGIPCIVPAGTLMEDFVKEYRCGIAIKEEIENLRENIVKIKKIKFNPEIIRKRWNWQREERKLIKIYESIVRDTQKK</sequence>
<accession>A0A172WG94</accession>
<evidence type="ECO:0000259" key="2">
    <source>
        <dbReference type="Pfam" id="PF13439"/>
    </source>
</evidence>
<dbReference type="InterPro" id="IPR028098">
    <property type="entry name" value="Glyco_trans_4-like_N"/>
</dbReference>
<dbReference type="KEGG" id="tpie:A7C91_03575"/>
<dbReference type="PANTHER" id="PTHR45947:SF3">
    <property type="entry name" value="SULFOQUINOVOSYL TRANSFERASE SQD2"/>
    <property type="match status" value="1"/>
</dbReference>
<protein>
    <recommendedName>
        <fullName evidence="5">Glycosyltransferase subfamily 4-like N-terminal domain-containing protein</fullName>
    </recommendedName>
</protein>
<evidence type="ECO:0008006" key="5">
    <source>
        <dbReference type="Google" id="ProtNLM"/>
    </source>
</evidence>
<dbReference type="Pfam" id="PF00534">
    <property type="entry name" value="Glycos_transf_1"/>
    <property type="match status" value="1"/>
</dbReference>
<name>A0A172WG94_9EURY</name>
<evidence type="ECO:0000259" key="1">
    <source>
        <dbReference type="Pfam" id="PF00534"/>
    </source>
</evidence>